<accession>A0AA51X8M4</accession>
<dbReference type="PROSITE" id="PS00691">
    <property type="entry name" value="DNA_PHOTOLYASES_1_2"/>
    <property type="match status" value="1"/>
</dbReference>
<sequence>MKRHLVWFRNDLRVDDHPALSHACASKDDAVVAIYFYCAKQFAAHDVGRNQQYLIQKALSNLSQSLEQLNIKLIILTSDDFASSIDRLSQVIDDLAITDLHLNIEYAYNERQRDKQACQVLSNKTNCHRYVADSLVAPWDVLSKQGTPFKVFTPFSKAVYEAMDKSPIHPLSMPTARAKENLNAFQTVSNSDLDEVKPTAKFCPDISENNVHKQLADFVDDSIIDYKKDRDFPAIPGTSQISPALAIGSVSIRRCYEFARAKRGEGAKTWIKELIWRDFYRSVMWHFPYVARGQGFLPVDKKIHWNRSEDDFEKWCAGSTGVPIVDSAMRQLLTTGWMHNRLRMVVASFLCKNLWIDWRWGERFFAQHLYDFDYASNNGGWQWSASIGTDAAPYFRVFNPVSQAERFDPDAEFIRKWIEPLQSLPSKAIHQFEQKPLPNYPSCMVDIKDSRKKAIEQFKVAKESEDD</sequence>
<dbReference type="InterPro" id="IPR018394">
    <property type="entry name" value="DNA_photolyase_1_CS_C"/>
</dbReference>
<gene>
    <name evidence="10" type="ORF">Q9312_04815</name>
</gene>
<feature type="binding site" evidence="6">
    <location>
        <begin position="273"/>
        <end position="280"/>
    </location>
    <ligand>
        <name>FAD</name>
        <dbReference type="ChEBI" id="CHEBI:57692"/>
    </ligand>
</feature>
<organism evidence="10 11">
    <name type="scientific">Pleionea litopenaei</name>
    <dbReference type="NCBI Taxonomy" id="3070815"/>
    <lineage>
        <taxon>Bacteria</taxon>
        <taxon>Pseudomonadati</taxon>
        <taxon>Pseudomonadota</taxon>
        <taxon>Gammaproteobacteria</taxon>
        <taxon>Oceanospirillales</taxon>
        <taxon>Pleioneaceae</taxon>
        <taxon>Pleionea</taxon>
    </lineage>
</organism>
<keyword evidence="3 6" id="KW-0285">Flavoprotein</keyword>
<dbReference type="PROSITE" id="PS51645">
    <property type="entry name" value="PHR_CRY_ALPHA_BETA"/>
    <property type="match status" value="1"/>
</dbReference>
<dbReference type="GO" id="GO:0071949">
    <property type="term" value="F:FAD binding"/>
    <property type="evidence" value="ECO:0007669"/>
    <property type="project" value="TreeGrafter"/>
</dbReference>
<comment type="similarity">
    <text evidence="2">Belongs to the DNA photolyase class-1 family.</text>
</comment>
<protein>
    <submittedName>
        <fullName evidence="10">Deoxyribodipyrimidine photo-lyase</fullName>
        <ecNumber evidence="10">4.1.99.3</ecNumber>
    </submittedName>
</protein>
<evidence type="ECO:0000256" key="5">
    <source>
        <dbReference type="ARBA" id="ARBA00022991"/>
    </source>
</evidence>
<proteinExistence type="inferred from homology"/>
<feature type="site" description="Electron transfer via tryptophanyl radical" evidence="7">
    <location>
        <position position="305"/>
    </location>
</feature>
<dbReference type="Proteomes" id="UP001239782">
    <property type="component" value="Chromosome"/>
</dbReference>
<evidence type="ECO:0000256" key="8">
    <source>
        <dbReference type="RuleBase" id="RU004182"/>
    </source>
</evidence>
<evidence type="ECO:0000256" key="7">
    <source>
        <dbReference type="PIRSR" id="PIRSR602081-2"/>
    </source>
</evidence>
<dbReference type="SUPFAM" id="SSF52425">
    <property type="entry name" value="Cryptochrome/photolyase, N-terminal domain"/>
    <property type="match status" value="1"/>
</dbReference>
<feature type="site" description="Electron transfer via tryptophanyl radical" evidence="7">
    <location>
        <position position="381"/>
    </location>
</feature>
<feature type="binding site" evidence="6">
    <location>
        <position position="270"/>
    </location>
    <ligand>
        <name>FAD</name>
        <dbReference type="ChEBI" id="CHEBI:57692"/>
    </ligand>
</feature>
<evidence type="ECO:0000256" key="6">
    <source>
        <dbReference type="PIRSR" id="PIRSR602081-1"/>
    </source>
</evidence>
<dbReference type="PRINTS" id="PR00147">
    <property type="entry name" value="DNAPHOTLYASE"/>
</dbReference>
<feature type="binding site" evidence="6">
    <location>
        <begin position="371"/>
        <end position="373"/>
    </location>
    <ligand>
        <name>FAD</name>
        <dbReference type="ChEBI" id="CHEBI:57692"/>
    </ligand>
</feature>
<dbReference type="InterPro" id="IPR002081">
    <property type="entry name" value="Cryptochrome/DNA_photolyase_1"/>
</dbReference>
<dbReference type="GO" id="GO:0009416">
    <property type="term" value="P:response to light stimulus"/>
    <property type="evidence" value="ECO:0007669"/>
    <property type="project" value="TreeGrafter"/>
</dbReference>
<dbReference type="GO" id="GO:0003904">
    <property type="term" value="F:deoxyribodipyrimidine photo-lyase activity"/>
    <property type="evidence" value="ECO:0007669"/>
    <property type="project" value="UniProtKB-EC"/>
</dbReference>
<comment type="cofactor">
    <cofactor evidence="1">
        <name>(6R)-5,10-methylene-5,6,7,8-tetrahydrofolate</name>
        <dbReference type="ChEBI" id="CHEBI:15636"/>
    </cofactor>
</comment>
<feature type="domain" description="Photolyase/cryptochrome alpha/beta" evidence="9">
    <location>
        <begin position="2"/>
        <end position="135"/>
    </location>
</feature>
<keyword evidence="10" id="KW-0456">Lyase</keyword>
<keyword evidence="4 6" id="KW-0274">FAD</keyword>
<dbReference type="EC" id="4.1.99.3" evidence="10"/>
<feature type="binding site" evidence="6">
    <location>
        <position position="226"/>
    </location>
    <ligand>
        <name>FAD</name>
        <dbReference type="ChEBI" id="CHEBI:57692"/>
    </ligand>
</feature>
<dbReference type="PANTHER" id="PTHR11455:SF9">
    <property type="entry name" value="CRYPTOCHROME CIRCADIAN CLOCK 5 ISOFORM X1"/>
    <property type="match status" value="1"/>
</dbReference>
<dbReference type="SUPFAM" id="SSF48173">
    <property type="entry name" value="Cryptochrome/photolyase FAD-binding domain"/>
    <property type="match status" value="1"/>
</dbReference>
<comment type="cofactor">
    <cofactor evidence="6">
        <name>FAD</name>
        <dbReference type="ChEBI" id="CHEBI:57692"/>
    </cofactor>
    <text evidence="6">Binds 1 FAD per subunit.</text>
</comment>
<dbReference type="KEGG" id="plei:Q9312_04815"/>
<dbReference type="EMBL" id="CP133548">
    <property type="protein sequence ID" value="WMS88240.1"/>
    <property type="molecule type" value="Genomic_DNA"/>
</dbReference>
<dbReference type="Gene3D" id="3.40.50.620">
    <property type="entry name" value="HUPs"/>
    <property type="match status" value="1"/>
</dbReference>
<keyword evidence="5 8" id="KW-0157">Chromophore</keyword>
<dbReference type="Pfam" id="PF03441">
    <property type="entry name" value="FAD_binding_7"/>
    <property type="match status" value="1"/>
</dbReference>
<dbReference type="InterPro" id="IPR036155">
    <property type="entry name" value="Crypto/Photolyase_N_sf"/>
</dbReference>
<comment type="similarity">
    <text evidence="8">Belongs to the DNA photolyase family.</text>
</comment>
<dbReference type="RefSeq" id="WP_309203445.1">
    <property type="nucleotide sequence ID" value="NZ_CP133548.1"/>
</dbReference>
<dbReference type="AlphaFoldDB" id="A0AA51X8M4"/>
<dbReference type="Gene3D" id="1.25.40.80">
    <property type="match status" value="1"/>
</dbReference>
<dbReference type="GO" id="GO:0006139">
    <property type="term" value="P:nucleobase-containing compound metabolic process"/>
    <property type="evidence" value="ECO:0007669"/>
    <property type="project" value="UniProtKB-ARBA"/>
</dbReference>
<evidence type="ECO:0000313" key="11">
    <source>
        <dbReference type="Proteomes" id="UP001239782"/>
    </source>
</evidence>
<dbReference type="GO" id="GO:0006950">
    <property type="term" value="P:response to stress"/>
    <property type="evidence" value="ECO:0007669"/>
    <property type="project" value="UniProtKB-ARBA"/>
</dbReference>
<dbReference type="InterPro" id="IPR006050">
    <property type="entry name" value="DNA_photolyase_N"/>
</dbReference>
<evidence type="ECO:0000256" key="3">
    <source>
        <dbReference type="ARBA" id="ARBA00022630"/>
    </source>
</evidence>
<dbReference type="Pfam" id="PF00875">
    <property type="entry name" value="DNA_photolyase"/>
    <property type="match status" value="1"/>
</dbReference>
<name>A0AA51X8M4_9GAMM</name>
<dbReference type="Gene3D" id="1.10.579.10">
    <property type="entry name" value="DNA Cyclobutane Dipyrimidine Photolyase, subunit A, domain 3"/>
    <property type="match status" value="1"/>
</dbReference>
<keyword evidence="11" id="KW-1185">Reference proteome</keyword>
<evidence type="ECO:0000256" key="2">
    <source>
        <dbReference type="ARBA" id="ARBA00005862"/>
    </source>
</evidence>
<evidence type="ECO:0000313" key="10">
    <source>
        <dbReference type="EMBL" id="WMS88240.1"/>
    </source>
</evidence>
<dbReference type="InterPro" id="IPR005101">
    <property type="entry name" value="Cryptochr/Photolyase_FAD-bd"/>
</dbReference>
<dbReference type="PANTHER" id="PTHR11455">
    <property type="entry name" value="CRYPTOCHROME"/>
    <property type="match status" value="1"/>
</dbReference>
<evidence type="ECO:0000256" key="4">
    <source>
        <dbReference type="ARBA" id="ARBA00022827"/>
    </source>
</evidence>
<feature type="binding site" evidence="6">
    <location>
        <begin position="238"/>
        <end position="242"/>
    </location>
    <ligand>
        <name>FAD</name>
        <dbReference type="ChEBI" id="CHEBI:57692"/>
    </ligand>
</feature>
<dbReference type="InterPro" id="IPR036134">
    <property type="entry name" value="Crypto/Photolyase_FAD-like_sf"/>
</dbReference>
<feature type="site" description="Electron transfer via tryptophanyl radical" evidence="7">
    <location>
        <position position="358"/>
    </location>
</feature>
<dbReference type="GO" id="GO:0003677">
    <property type="term" value="F:DNA binding"/>
    <property type="evidence" value="ECO:0007669"/>
    <property type="project" value="TreeGrafter"/>
</dbReference>
<dbReference type="InterPro" id="IPR014729">
    <property type="entry name" value="Rossmann-like_a/b/a_fold"/>
</dbReference>
<evidence type="ECO:0000259" key="9">
    <source>
        <dbReference type="PROSITE" id="PS51645"/>
    </source>
</evidence>
<evidence type="ECO:0000256" key="1">
    <source>
        <dbReference type="ARBA" id="ARBA00001932"/>
    </source>
</evidence>
<reference evidence="10 11" key="1">
    <citation type="submission" date="2023-08" db="EMBL/GenBank/DDBJ databases">
        <title>Pleionea litopenaei sp. nov., isolated from stomach of juvenile Litopenaeus vannamei.</title>
        <authorList>
            <person name="Rho A.M."/>
            <person name="Hwang C.Y."/>
        </authorList>
    </citation>
    <scope>NUCLEOTIDE SEQUENCE [LARGE SCALE GENOMIC DNA]</scope>
    <source>
        <strain evidence="10 11">HL-JVS1</strain>
    </source>
</reference>